<dbReference type="Proteomes" id="UP000198609">
    <property type="component" value="Unassembled WGS sequence"/>
</dbReference>
<proteinExistence type="inferred from homology"/>
<evidence type="ECO:0000313" key="5">
    <source>
        <dbReference type="Proteomes" id="UP000198609"/>
    </source>
</evidence>
<keyword evidence="2" id="KW-0560">Oxidoreductase</keyword>
<evidence type="ECO:0000313" key="4">
    <source>
        <dbReference type="EMBL" id="SED49021.1"/>
    </source>
</evidence>
<dbReference type="PANTHER" id="PTHR48107:SF7">
    <property type="entry name" value="RE15974P"/>
    <property type="match status" value="1"/>
</dbReference>
<dbReference type="AlphaFoldDB" id="A0A1H5B4B1"/>
<dbReference type="InterPro" id="IPR002347">
    <property type="entry name" value="SDR_fam"/>
</dbReference>
<dbReference type="Pfam" id="PF13561">
    <property type="entry name" value="adh_short_C2"/>
    <property type="match status" value="1"/>
</dbReference>
<comment type="similarity">
    <text evidence="1">Belongs to the short-chain dehydrogenases/reductases (SDR) family.</text>
</comment>
<sequence length="255" mass="26381">MSPQATAPQHPTDRPRVAIVTGGSRGIGHEAVKRLATDGYAVVVGYAGHREPAEAAAQDITAAGGRAVAVRADVADEQQVAALFDTAESEYGGVDVVVHAAGRMYLAPIAELDLAELDALHRTNIRGTFVVAQQAARRIRGGGALITFSTSIVGLALPTYGAYSASKGATEALTMILARELRGRDVTANTVAPGPTATDLFLEGKDEETIARMAAQPPLERLGTPADIAEVVAFLASPAGHWVNGQVIRANGGIV</sequence>
<evidence type="ECO:0000256" key="2">
    <source>
        <dbReference type="ARBA" id="ARBA00023002"/>
    </source>
</evidence>
<evidence type="ECO:0000256" key="1">
    <source>
        <dbReference type="ARBA" id="ARBA00006484"/>
    </source>
</evidence>
<evidence type="ECO:0000259" key="3">
    <source>
        <dbReference type="SMART" id="SM00822"/>
    </source>
</evidence>
<name>A0A1H5B4B1_STRMJ</name>
<gene>
    <name evidence="4" type="ORF">SAMN04490356_8675</name>
</gene>
<reference evidence="5" key="1">
    <citation type="submission" date="2016-10" db="EMBL/GenBank/DDBJ databases">
        <authorList>
            <person name="Varghese N."/>
            <person name="Submissions S."/>
        </authorList>
    </citation>
    <scope>NUCLEOTIDE SEQUENCE [LARGE SCALE GENOMIC DNA]</scope>
    <source>
        <strain evidence="5">DSM 40318</strain>
    </source>
</reference>
<dbReference type="RefSeq" id="WP_093469200.1">
    <property type="nucleotide sequence ID" value="NZ_FNST01000002.1"/>
</dbReference>
<dbReference type="GO" id="GO:0016614">
    <property type="term" value="F:oxidoreductase activity, acting on CH-OH group of donors"/>
    <property type="evidence" value="ECO:0007669"/>
    <property type="project" value="UniProtKB-ARBA"/>
</dbReference>
<dbReference type="InterPro" id="IPR036291">
    <property type="entry name" value="NAD(P)-bd_dom_sf"/>
</dbReference>
<dbReference type="PRINTS" id="PR00081">
    <property type="entry name" value="GDHRDH"/>
</dbReference>
<dbReference type="InterPro" id="IPR057326">
    <property type="entry name" value="KR_dom"/>
</dbReference>
<feature type="domain" description="Ketoreductase" evidence="3">
    <location>
        <begin position="16"/>
        <end position="198"/>
    </location>
</feature>
<dbReference type="FunFam" id="3.40.50.720:FF:000084">
    <property type="entry name" value="Short-chain dehydrogenase reductase"/>
    <property type="match status" value="1"/>
</dbReference>
<dbReference type="SUPFAM" id="SSF51735">
    <property type="entry name" value="NAD(P)-binding Rossmann-fold domains"/>
    <property type="match status" value="1"/>
</dbReference>
<organism evidence="4 5">
    <name type="scientific">Streptomyces melanosporofaciens</name>
    <dbReference type="NCBI Taxonomy" id="67327"/>
    <lineage>
        <taxon>Bacteria</taxon>
        <taxon>Bacillati</taxon>
        <taxon>Actinomycetota</taxon>
        <taxon>Actinomycetes</taxon>
        <taxon>Kitasatosporales</taxon>
        <taxon>Streptomycetaceae</taxon>
        <taxon>Streptomyces</taxon>
        <taxon>Streptomyces violaceusniger group</taxon>
    </lineage>
</organism>
<dbReference type="Gene3D" id="3.40.50.720">
    <property type="entry name" value="NAD(P)-binding Rossmann-like Domain"/>
    <property type="match status" value="1"/>
</dbReference>
<keyword evidence="5" id="KW-1185">Reference proteome</keyword>
<dbReference type="EMBL" id="FNST01000002">
    <property type="protein sequence ID" value="SED49021.1"/>
    <property type="molecule type" value="Genomic_DNA"/>
</dbReference>
<protein>
    <submittedName>
        <fullName evidence="4">3-oxoacyl-[acyl-carrier protein] reductase</fullName>
    </submittedName>
</protein>
<dbReference type="SMART" id="SM00822">
    <property type="entry name" value="PKS_KR"/>
    <property type="match status" value="1"/>
</dbReference>
<accession>A0A1H5B4B1</accession>
<dbReference type="PANTHER" id="PTHR48107">
    <property type="entry name" value="NADPH-DEPENDENT ALDEHYDE REDUCTASE-LIKE PROTEIN, CHLOROPLASTIC-RELATED"/>
    <property type="match status" value="1"/>
</dbReference>